<protein>
    <recommendedName>
        <fullName evidence="3">Asp23/Gls24 family envelope stress response protein</fullName>
    </recommendedName>
</protein>
<dbReference type="AlphaFoldDB" id="R1HH84"/>
<name>R1HH84_9PSEU</name>
<sequence>MTTVAPRAVRRIAARAAREVGGVDGAVTAEATVDGEVTTLDIRLPVTYPAPIAATAERVRVHLRERAADLTGLRVERVDITIAGGAR</sequence>
<proteinExistence type="predicted"/>
<gene>
    <name evidence="1" type="ORF">H480_41355</name>
</gene>
<dbReference type="eggNOG" id="COG1302">
    <property type="taxonomic scope" value="Bacteria"/>
</dbReference>
<dbReference type="Proteomes" id="UP000014139">
    <property type="component" value="Unassembled WGS sequence"/>
</dbReference>
<accession>R1HH84</accession>
<evidence type="ECO:0000313" key="2">
    <source>
        <dbReference type="Proteomes" id="UP000014139"/>
    </source>
</evidence>
<evidence type="ECO:0008006" key="3">
    <source>
        <dbReference type="Google" id="ProtNLM"/>
    </source>
</evidence>
<dbReference type="EMBL" id="AOUO01000719">
    <property type="protein sequence ID" value="EOD59781.1"/>
    <property type="molecule type" value="Genomic_DNA"/>
</dbReference>
<organism evidence="1 2">
    <name type="scientific">Amycolatopsis vancoresmycina DSM 44592</name>
    <dbReference type="NCBI Taxonomy" id="1292037"/>
    <lineage>
        <taxon>Bacteria</taxon>
        <taxon>Bacillati</taxon>
        <taxon>Actinomycetota</taxon>
        <taxon>Actinomycetes</taxon>
        <taxon>Pseudonocardiales</taxon>
        <taxon>Pseudonocardiaceae</taxon>
        <taxon>Amycolatopsis</taxon>
    </lineage>
</organism>
<keyword evidence="2" id="KW-1185">Reference proteome</keyword>
<comment type="caution">
    <text evidence="1">The sequence shown here is derived from an EMBL/GenBank/DDBJ whole genome shotgun (WGS) entry which is preliminary data.</text>
</comment>
<reference evidence="1 2" key="1">
    <citation type="submission" date="2013-02" db="EMBL/GenBank/DDBJ databases">
        <title>Draft genome sequence of Amycolatopsis vancoresmycina strain DSM 44592T.</title>
        <authorList>
            <person name="Kumar S."/>
            <person name="Kaur N."/>
            <person name="Kaur C."/>
            <person name="Raghava G.P.S."/>
            <person name="Mayilraj S."/>
        </authorList>
    </citation>
    <scope>NUCLEOTIDE SEQUENCE [LARGE SCALE GENOMIC DNA]</scope>
    <source>
        <strain evidence="1 2">DSM 44592</strain>
    </source>
</reference>
<evidence type="ECO:0000313" key="1">
    <source>
        <dbReference type="EMBL" id="EOD59781.1"/>
    </source>
</evidence>
<dbReference type="PATRIC" id="fig|1292037.4.peg.7745"/>